<gene>
    <name evidence="2" type="ORF">GQ588_11850</name>
</gene>
<name>A0A857DKF5_9FIRM</name>
<feature type="transmembrane region" description="Helical" evidence="1">
    <location>
        <begin position="81"/>
        <end position="105"/>
    </location>
</feature>
<organism evidence="2 3">
    <name type="scientific">Dehalobacter restrictus</name>
    <dbReference type="NCBI Taxonomy" id="55583"/>
    <lineage>
        <taxon>Bacteria</taxon>
        <taxon>Bacillati</taxon>
        <taxon>Bacillota</taxon>
        <taxon>Clostridia</taxon>
        <taxon>Eubacteriales</taxon>
        <taxon>Desulfitobacteriaceae</taxon>
        <taxon>Dehalobacter</taxon>
    </lineage>
</organism>
<accession>A0A857DKF5</accession>
<protein>
    <submittedName>
        <fullName evidence="2">Uncharacterized protein</fullName>
    </submittedName>
</protein>
<dbReference type="AlphaFoldDB" id="A0A857DKF5"/>
<dbReference type="EMBL" id="CP046996">
    <property type="protein sequence ID" value="QHA01283.1"/>
    <property type="molecule type" value="Genomic_DNA"/>
</dbReference>
<evidence type="ECO:0000313" key="3">
    <source>
        <dbReference type="Proteomes" id="UP000430508"/>
    </source>
</evidence>
<feature type="transmembrane region" description="Helical" evidence="1">
    <location>
        <begin position="49"/>
        <end position="69"/>
    </location>
</feature>
<reference evidence="2 3" key="1">
    <citation type="submission" date="2019-12" db="EMBL/GenBank/DDBJ databases">
        <title>Sequence classification of anaerobic respiratory reductive dehalogenases: First we see many, then we see few.</title>
        <authorList>
            <person name="Molenda O."/>
            <person name="Puentes Jacome L.A."/>
            <person name="Cao X."/>
            <person name="Nesbo C.L."/>
            <person name="Tang S."/>
            <person name="Morson N."/>
            <person name="Patron J."/>
            <person name="Lomheim L."/>
            <person name="Wishart D.S."/>
            <person name="Edwards E.A."/>
        </authorList>
    </citation>
    <scope>NUCLEOTIDE SEQUENCE [LARGE SCALE GENOMIC DNA]</scope>
    <source>
        <strain evidence="2 3">12DCA</strain>
    </source>
</reference>
<evidence type="ECO:0000313" key="2">
    <source>
        <dbReference type="EMBL" id="QHA01283.1"/>
    </source>
</evidence>
<sequence>MRITILPKSKSGRKSFILVIVSWILFVVGSVLPYKEGYSGLELISHNPLQVVITVLIFAAGIAAAIIGLKAVIRKKERSVLVFLVILIGVYYILSFCGVAANVFFS</sequence>
<dbReference type="RefSeq" id="WP_019225309.1">
    <property type="nucleotide sequence ID" value="NZ_CP046996.1"/>
</dbReference>
<proteinExistence type="predicted"/>
<keyword evidence="1" id="KW-0812">Transmembrane</keyword>
<evidence type="ECO:0000256" key="1">
    <source>
        <dbReference type="SAM" id="Phobius"/>
    </source>
</evidence>
<dbReference type="Proteomes" id="UP000430508">
    <property type="component" value="Chromosome"/>
</dbReference>
<keyword evidence="1" id="KW-1133">Transmembrane helix</keyword>
<feature type="transmembrane region" description="Helical" evidence="1">
    <location>
        <begin position="16"/>
        <end position="34"/>
    </location>
</feature>
<keyword evidence="1" id="KW-0472">Membrane</keyword>